<reference evidence="6 7" key="1">
    <citation type="submission" date="2015-09" db="EMBL/GenBank/DDBJ databases">
        <title>Draft Genome Sequence of the Strain BR 3267 (Bradyrhizobium yuanmingense) recommended as inoculant for cowpea in Brazil.</title>
        <authorList>
            <person name="Simoes-Araujo J.L."/>
            <person name="Zilli J.E."/>
        </authorList>
    </citation>
    <scope>NUCLEOTIDE SEQUENCE [LARGE SCALE GENOMIC DNA]</scope>
    <source>
        <strain evidence="6 7">BR3267</strain>
    </source>
</reference>
<evidence type="ECO:0000313" key="6">
    <source>
        <dbReference type="EMBL" id="KRP98745.1"/>
    </source>
</evidence>
<dbReference type="AlphaFoldDB" id="A0A0R3CLY3"/>
<dbReference type="Gene3D" id="3.60.15.10">
    <property type="entry name" value="Ribonuclease Z/Hydroxyacylglutathione hydrolase-like"/>
    <property type="match status" value="1"/>
</dbReference>
<protein>
    <recommendedName>
        <fullName evidence="5">Metallo-beta-lactamase domain-containing protein</fullName>
    </recommendedName>
</protein>
<dbReference type="InterPro" id="IPR036866">
    <property type="entry name" value="RibonucZ/Hydroxyglut_hydro"/>
</dbReference>
<evidence type="ECO:0000256" key="2">
    <source>
        <dbReference type="ARBA" id="ARBA00022723"/>
    </source>
</evidence>
<keyword evidence="4" id="KW-0862">Zinc</keyword>
<comment type="similarity">
    <text evidence="1">Belongs to the metallo-beta-lactamase superfamily.</text>
</comment>
<dbReference type="GO" id="GO:0016787">
    <property type="term" value="F:hydrolase activity"/>
    <property type="evidence" value="ECO:0007669"/>
    <property type="project" value="UniProtKB-KW"/>
</dbReference>
<organism evidence="6 7">
    <name type="scientific">Bradyrhizobium yuanmingense</name>
    <dbReference type="NCBI Taxonomy" id="108015"/>
    <lineage>
        <taxon>Bacteria</taxon>
        <taxon>Pseudomonadati</taxon>
        <taxon>Pseudomonadota</taxon>
        <taxon>Alphaproteobacteria</taxon>
        <taxon>Hyphomicrobiales</taxon>
        <taxon>Nitrobacteraceae</taxon>
        <taxon>Bradyrhizobium</taxon>
    </lineage>
</organism>
<evidence type="ECO:0000256" key="4">
    <source>
        <dbReference type="ARBA" id="ARBA00022833"/>
    </source>
</evidence>
<dbReference type="PANTHER" id="PTHR42978:SF6">
    <property type="entry name" value="QUORUM-QUENCHING LACTONASE YTNP-RELATED"/>
    <property type="match status" value="1"/>
</dbReference>
<evidence type="ECO:0000259" key="5">
    <source>
        <dbReference type="Pfam" id="PF00753"/>
    </source>
</evidence>
<sequence length="96" mass="10940">MGVTKEDIAEHKHWLGHRNVEPGTLNLKGRPHACLIRTGTTRSLFDTCNGNDKEGPYYPEWHHMRTPFIENLARAGVRPEDVDFVMCSHLHADHIG</sequence>
<dbReference type="PANTHER" id="PTHR42978">
    <property type="entry name" value="QUORUM-QUENCHING LACTONASE YTNP-RELATED-RELATED"/>
    <property type="match status" value="1"/>
</dbReference>
<evidence type="ECO:0000313" key="7">
    <source>
        <dbReference type="Proteomes" id="UP000051380"/>
    </source>
</evidence>
<dbReference type="InterPro" id="IPR051013">
    <property type="entry name" value="MBL_superfamily_lactonases"/>
</dbReference>
<proteinExistence type="inferred from homology"/>
<dbReference type="RefSeq" id="WP_057027343.1">
    <property type="nucleotide sequence ID" value="NZ_LJYF01000018.1"/>
</dbReference>
<dbReference type="GO" id="GO:0046872">
    <property type="term" value="F:metal ion binding"/>
    <property type="evidence" value="ECO:0007669"/>
    <property type="project" value="UniProtKB-KW"/>
</dbReference>
<dbReference type="EMBL" id="LJYF01000018">
    <property type="protein sequence ID" value="KRP98745.1"/>
    <property type="molecule type" value="Genomic_DNA"/>
</dbReference>
<dbReference type="SUPFAM" id="SSF56281">
    <property type="entry name" value="Metallo-hydrolase/oxidoreductase"/>
    <property type="match status" value="1"/>
</dbReference>
<accession>A0A0R3CLY3</accession>
<name>A0A0R3CLY3_9BRAD</name>
<feature type="domain" description="Metallo-beta-lactamase" evidence="5">
    <location>
        <begin position="33"/>
        <end position="96"/>
    </location>
</feature>
<evidence type="ECO:0000256" key="3">
    <source>
        <dbReference type="ARBA" id="ARBA00022801"/>
    </source>
</evidence>
<dbReference type="Proteomes" id="UP000051380">
    <property type="component" value="Unassembled WGS sequence"/>
</dbReference>
<keyword evidence="2" id="KW-0479">Metal-binding</keyword>
<dbReference type="Pfam" id="PF00753">
    <property type="entry name" value="Lactamase_B"/>
    <property type="match status" value="1"/>
</dbReference>
<comment type="caution">
    <text evidence="6">The sequence shown here is derived from an EMBL/GenBank/DDBJ whole genome shotgun (WGS) entry which is preliminary data.</text>
</comment>
<gene>
    <name evidence="6" type="ORF">AOQ72_16695</name>
</gene>
<dbReference type="InterPro" id="IPR001279">
    <property type="entry name" value="Metallo-B-lactamas"/>
</dbReference>
<evidence type="ECO:0000256" key="1">
    <source>
        <dbReference type="ARBA" id="ARBA00007749"/>
    </source>
</evidence>
<keyword evidence="3" id="KW-0378">Hydrolase</keyword>